<keyword evidence="7" id="KW-1161">Viral attachment to host cell</keyword>
<dbReference type="Pfam" id="PF00541">
    <property type="entry name" value="Adeno_knob"/>
    <property type="match status" value="1"/>
</dbReference>
<accession>A0A0P0CY11</accession>
<evidence type="ECO:0000256" key="9">
    <source>
        <dbReference type="ARBA" id="ARBA00022921"/>
    </source>
</evidence>
<evidence type="ECO:0000313" key="14">
    <source>
        <dbReference type="EMBL" id="ALJ02864.1"/>
    </source>
</evidence>
<dbReference type="Gene3D" id="6.20.10.20">
    <property type="match status" value="2"/>
</dbReference>
<evidence type="ECO:0000256" key="10">
    <source>
        <dbReference type="ARBA" id="ARBA00023165"/>
    </source>
</evidence>
<proteinExistence type="inferred from homology"/>
<protein>
    <submittedName>
        <fullName evidence="14">Fiber</fullName>
    </submittedName>
</protein>
<feature type="non-terminal residue" evidence="14">
    <location>
        <position position="621"/>
    </location>
</feature>
<reference evidence="14" key="1">
    <citation type="submission" date="2015-04" db="EMBL/GenBank/DDBJ databases">
        <title>Coinfection of California sea lion adenovirus 1 and a novel polyoma virus in a Hawaiian monk seal (neomonachus schauinslandi).</title>
        <authorList>
            <person name="Cortes-Hinojosa G."/>
            <person name="Doescher B."/>
            <person name="Kinsel M."/>
            <person name="Lednicky J."/>
            <person name="Loeb J."/>
            <person name="Waltzek T."/>
            <person name="Wellehan J.F.X.Jr."/>
        </authorList>
    </citation>
    <scope>NUCLEOTIDE SEQUENCE</scope>
    <source>
        <strain evidence="14">MS12001_CSLAdV1</strain>
    </source>
</reference>
<evidence type="ECO:0000256" key="8">
    <source>
        <dbReference type="ARBA" id="ARBA00022844"/>
    </source>
</evidence>
<evidence type="ECO:0000259" key="13">
    <source>
        <dbReference type="Pfam" id="PF00541"/>
    </source>
</evidence>
<dbReference type="GO" id="GO:0019028">
    <property type="term" value="C:viral capsid"/>
    <property type="evidence" value="ECO:0007669"/>
    <property type="project" value="UniProtKB-KW"/>
</dbReference>
<evidence type="ECO:0000256" key="7">
    <source>
        <dbReference type="ARBA" id="ARBA00022804"/>
    </source>
</evidence>
<evidence type="ECO:0000256" key="1">
    <source>
        <dbReference type="ARBA" id="ARBA00004147"/>
    </source>
</evidence>
<keyword evidence="9" id="KW-0426">Late protein</keyword>
<dbReference type="GO" id="GO:0007155">
    <property type="term" value="P:cell adhesion"/>
    <property type="evidence" value="ECO:0007669"/>
    <property type="project" value="InterPro"/>
</dbReference>
<feature type="region of interest" description="Disordered" evidence="12">
    <location>
        <begin position="358"/>
        <end position="606"/>
    </location>
</feature>
<dbReference type="InterPro" id="IPR000931">
    <property type="entry name" value="Adeno_fibre"/>
</dbReference>
<sequence>MKRALPDGFNPVYPYDVKRINLMPPFFNNHGFIEGPAGVLSLNIAPPMDFDEKKQLTLKLGDGLGVNNSGELTSVNPKLNVNPPLKYIKNALSINLGNGLKESNEALSIKSQVPLEVNEQGISLKCAPELTTENGKLKLNVGNGLIIKENKVQINYGEGLEIKNSQLVSISKPLPLPDYTLWTTPDPNTNVTFAGENTPSAKLTLSLTRIGAIVIGNFSINGKYITESTPLSINMYFDAYGKLLKGSGLSSSLWGFKYNNTIDINSKLDPVKLMPNIVSYPRKISNPSSFIYLKAILEQNPSKISDIRIGLNNLINPLAVYGIEITFYFGNIKNVSLSTDTLSFSYLAQDSTPENLFDINPSIFNNQPHENEPGSEKVEPEPEKVEPEAEPAEPEKVEPEPEKVEPEPEPAEPEKVEPEPEKVEPEPEPAEPEKVEPEPEKVEPEAEPAEPEKVEPEPEKVEPEAEPAEPEKVEPEPEKVEPEAEPAEPEKVEPESEPEDMEPEPEKEEPESEPEDMETNSQNSSESENIDVEIEDDESKKESEAENNDAENESEESDSENMEIENENSIDEKKPPTNDPEEKIINNPRHPTPMTTPSIPDNVVDNEDENYVVLLPPSINN</sequence>
<feature type="compositionally biased region" description="Basic and acidic residues" evidence="12">
    <location>
        <begin position="369"/>
        <end position="494"/>
    </location>
</feature>
<dbReference type="GO" id="GO:0042025">
    <property type="term" value="C:host cell nucleus"/>
    <property type="evidence" value="ECO:0007669"/>
    <property type="project" value="UniProtKB-SubCell"/>
</dbReference>
<keyword evidence="6" id="KW-0945">Host-virus interaction</keyword>
<evidence type="ECO:0000256" key="12">
    <source>
        <dbReference type="SAM" id="MobiDB-lite"/>
    </source>
</evidence>
<dbReference type="GO" id="GO:0098671">
    <property type="term" value="P:adhesion receptor-mediated virion attachment to host cell"/>
    <property type="evidence" value="ECO:0007669"/>
    <property type="project" value="UniProtKB-KW"/>
</dbReference>
<dbReference type="Gene3D" id="2.10.25.20">
    <property type="entry name" value="reovirus attachment protein sigma1, domain 1"/>
    <property type="match status" value="1"/>
</dbReference>
<comment type="subcellular location">
    <subcellularLocation>
        <location evidence="1">Host nucleus</location>
    </subcellularLocation>
    <subcellularLocation>
        <location evidence="2">Virion</location>
    </subcellularLocation>
</comment>
<evidence type="ECO:0000256" key="6">
    <source>
        <dbReference type="ARBA" id="ARBA00022581"/>
    </source>
</evidence>
<dbReference type="InterPro" id="IPR009013">
    <property type="entry name" value="Attachment_protein_shaft_sf"/>
</dbReference>
<dbReference type="PRINTS" id="PR00307">
    <property type="entry name" value="ADENOVSFIBRE"/>
</dbReference>
<dbReference type="SUPFAM" id="SSF49835">
    <property type="entry name" value="Virus attachment protein globular domain"/>
    <property type="match status" value="1"/>
</dbReference>
<dbReference type="InterPro" id="IPR000939">
    <property type="entry name" value="Adenobir_fibre_prot_rpt/shaft"/>
</dbReference>
<dbReference type="GO" id="GO:0046718">
    <property type="term" value="P:symbiont entry into host cell"/>
    <property type="evidence" value="ECO:0007669"/>
    <property type="project" value="UniProtKB-KW"/>
</dbReference>
<comment type="similarity">
    <text evidence="3">Belongs to the adenoviridae fiber family.</text>
</comment>
<feature type="domain" description="Adenoviral fibre protein knob" evidence="13">
    <location>
        <begin position="179"/>
        <end position="349"/>
    </location>
</feature>
<feature type="compositionally biased region" description="Basic and acidic residues" evidence="12">
    <location>
        <begin position="570"/>
        <end position="584"/>
    </location>
</feature>
<evidence type="ECO:0000256" key="3">
    <source>
        <dbReference type="ARBA" id="ARBA00006685"/>
    </source>
</evidence>
<dbReference type="Pfam" id="PF00608">
    <property type="entry name" value="Adeno_shaft"/>
    <property type="match status" value="2"/>
</dbReference>
<evidence type="ECO:0000256" key="11">
    <source>
        <dbReference type="ARBA" id="ARBA00023296"/>
    </source>
</evidence>
<organism evidence="14">
    <name type="scientific">California sea lion adenovirus 1</name>
    <dbReference type="NCBI Taxonomy" id="943083"/>
    <lineage>
        <taxon>Viruses</taxon>
        <taxon>Varidnaviria</taxon>
        <taxon>Bamfordvirae</taxon>
        <taxon>Preplasmiviricota</taxon>
        <taxon>Polisuviricotina</taxon>
        <taxon>Pharingeaviricetes</taxon>
        <taxon>Rowavirales</taxon>
        <taxon>Adenoviridae</taxon>
        <taxon>Mastadenovirus</taxon>
        <taxon>Mastadenovirus otariidae</taxon>
        <taxon>Sea lion mastadenovirus A</taxon>
    </lineage>
</organism>
<keyword evidence="8" id="KW-0946">Virion</keyword>
<dbReference type="InterPro" id="IPR008982">
    <property type="entry name" value="Adenovirus_pIV-like_att"/>
</dbReference>
<keyword evidence="5" id="KW-1048">Host nucleus</keyword>
<dbReference type="SUPFAM" id="SSF51225">
    <property type="entry name" value="Fibre shaft of virus attachment proteins"/>
    <property type="match status" value="2"/>
</dbReference>
<keyword evidence="4" id="KW-0167">Capsid protein</keyword>
<name>A0A0P0CY11_9ADEN</name>
<evidence type="ECO:0000256" key="2">
    <source>
        <dbReference type="ARBA" id="ARBA00004328"/>
    </source>
</evidence>
<evidence type="ECO:0000256" key="4">
    <source>
        <dbReference type="ARBA" id="ARBA00022561"/>
    </source>
</evidence>
<feature type="compositionally biased region" description="Acidic residues" evidence="12">
    <location>
        <begin position="545"/>
        <end position="569"/>
    </location>
</feature>
<dbReference type="InterPro" id="IPR000978">
    <property type="entry name" value="Adeno_fibre_knob"/>
</dbReference>
<evidence type="ECO:0000256" key="5">
    <source>
        <dbReference type="ARBA" id="ARBA00022562"/>
    </source>
</evidence>
<feature type="compositionally biased region" description="Acidic residues" evidence="12">
    <location>
        <begin position="495"/>
        <end position="518"/>
    </location>
</feature>
<dbReference type="Gene3D" id="2.60.90.10">
    <property type="entry name" value="Adenovirus pIV-related, attachment domain"/>
    <property type="match status" value="1"/>
</dbReference>
<keyword evidence="11" id="KW-1160">Virus entry into host cell</keyword>
<dbReference type="EMBL" id="KR297256">
    <property type="protein sequence ID" value="ALJ02864.1"/>
    <property type="molecule type" value="Genomic_DNA"/>
</dbReference>
<keyword evidence="10" id="KW-1233">Viral attachment to host adhesion receptor</keyword>
<feature type="compositionally biased region" description="Acidic residues" evidence="12">
    <location>
        <begin position="528"/>
        <end position="537"/>
    </location>
</feature>